<sequence length="188" mass="20471">MQADFLNTLGLTTWQARPGYFAKSVTRTEPAANSISLEAEAMTAAPSTEMEVNSVVSEAEMASAPVETPAPKPAFVLVGAGLDDIWQNESAVQWGLMLNILKAFGLSEEQLRFFDTAHAVTDEAVFASIEEVIDLGVETVFAFEESSPLIEQLEEGVQVVFLPSLDEMMQRGQAKRETFEILSHVISA</sequence>
<dbReference type="EMBL" id="CP035033">
    <property type="protein sequence ID" value="QAB14842.1"/>
    <property type="molecule type" value="Genomic_DNA"/>
</dbReference>
<dbReference type="RefSeq" id="WP_128384507.1">
    <property type="nucleotide sequence ID" value="NZ_CP035033.1"/>
</dbReference>
<dbReference type="KEGG" id="htr:EPV75_03710"/>
<gene>
    <name evidence="1" type="ORF">EPV75_03710</name>
</gene>
<dbReference type="Proteomes" id="UP000285478">
    <property type="component" value="Chromosome"/>
</dbReference>
<evidence type="ECO:0000313" key="2">
    <source>
        <dbReference type="Proteomes" id="UP000285478"/>
    </source>
</evidence>
<accession>A0A410H1S9</accession>
<dbReference type="AlphaFoldDB" id="A0A410H1S9"/>
<proteinExistence type="predicted"/>
<reference evidence="1 2" key="1">
    <citation type="journal article" date="2018" name="Environ. Microbiol.">
        <title>Genomes of ubiquitous marine and hypersaline Hydrogenovibrio, Thiomicrorhabdus and Thiomicrospira spp. encode a diversity of mechanisms to sustain chemolithoautotrophy in heterogeneous environments.</title>
        <authorList>
            <person name="Scott K.M."/>
            <person name="Williams J."/>
            <person name="Porter C.M.B."/>
            <person name="Russel S."/>
            <person name="Harmer T.L."/>
            <person name="Paul J.H."/>
            <person name="Antonen K.M."/>
            <person name="Bridges M.K."/>
            <person name="Camper G.J."/>
            <person name="Campla C.K."/>
            <person name="Casella L.G."/>
            <person name="Chase E."/>
            <person name="Conrad J.W."/>
            <person name="Cruz M.C."/>
            <person name="Dunlap D.S."/>
            <person name="Duran L."/>
            <person name="Fahsbender E.M."/>
            <person name="Goldsmith D.B."/>
            <person name="Keeley R.F."/>
            <person name="Kondoff M.R."/>
            <person name="Kussy B.I."/>
            <person name="Lane M.K."/>
            <person name="Lawler S."/>
            <person name="Leigh B.A."/>
            <person name="Lewis C."/>
            <person name="Lostal L.M."/>
            <person name="Marking D."/>
            <person name="Mancera P.A."/>
            <person name="McClenthan E.C."/>
            <person name="McIntyre E.A."/>
            <person name="Mine J.A."/>
            <person name="Modi S."/>
            <person name="Moore B.D."/>
            <person name="Morgan W.A."/>
            <person name="Nelson K.M."/>
            <person name="Nguyen K.N."/>
            <person name="Ogburn N."/>
            <person name="Parrino D.G."/>
            <person name="Pedapudi A.D."/>
            <person name="Pelham R.P."/>
            <person name="Preece A.M."/>
            <person name="Rampersad E.A."/>
            <person name="Richardson J.C."/>
            <person name="Rodgers C.M."/>
            <person name="Schaffer B.L."/>
            <person name="Sheridan N.E."/>
            <person name="Solone M.R."/>
            <person name="Staley Z.R."/>
            <person name="Tabuchi M."/>
            <person name="Waide R.J."/>
            <person name="Wanjugi P.W."/>
            <person name="Young S."/>
            <person name="Clum A."/>
            <person name="Daum C."/>
            <person name="Huntemann M."/>
            <person name="Ivanova N."/>
            <person name="Kyrpides N."/>
            <person name="Mikhailova N."/>
            <person name="Palaniappan K."/>
            <person name="Pillay M."/>
            <person name="Reddy T.B.K."/>
            <person name="Shapiro N."/>
            <person name="Stamatis D."/>
            <person name="Varghese N."/>
            <person name="Woyke T."/>
            <person name="Boden R."/>
            <person name="Freyermuth S.K."/>
            <person name="Kerfeld C.A."/>
        </authorList>
    </citation>
    <scope>NUCLEOTIDE SEQUENCE [LARGE SCALE GENOMIC DNA]</scope>
    <source>
        <strain evidence="1 2">JR-2</strain>
    </source>
</reference>
<protein>
    <submittedName>
        <fullName evidence="1">Uncharacterized protein</fullName>
    </submittedName>
</protein>
<evidence type="ECO:0000313" key="1">
    <source>
        <dbReference type="EMBL" id="QAB14842.1"/>
    </source>
</evidence>
<organism evidence="1 2">
    <name type="scientific">Hydrogenovibrio thermophilus</name>
    <dbReference type="NCBI Taxonomy" id="265883"/>
    <lineage>
        <taxon>Bacteria</taxon>
        <taxon>Pseudomonadati</taxon>
        <taxon>Pseudomonadota</taxon>
        <taxon>Gammaproteobacteria</taxon>
        <taxon>Thiotrichales</taxon>
        <taxon>Piscirickettsiaceae</taxon>
        <taxon>Hydrogenovibrio</taxon>
    </lineage>
</organism>
<name>A0A410H1S9_9GAMM</name>
<keyword evidence="2" id="KW-1185">Reference proteome</keyword>